<evidence type="ECO:0000313" key="1">
    <source>
        <dbReference type="EMBL" id="NYK08580.1"/>
    </source>
</evidence>
<name>A0A853DR52_9MICO</name>
<dbReference type="RefSeq" id="WP_179699628.1">
    <property type="nucleotide sequence ID" value="NZ_BAAAHA010000004.1"/>
</dbReference>
<evidence type="ECO:0000313" key="2">
    <source>
        <dbReference type="Proteomes" id="UP000521075"/>
    </source>
</evidence>
<dbReference type="Proteomes" id="UP000521075">
    <property type="component" value="Unassembled WGS sequence"/>
</dbReference>
<protein>
    <submittedName>
        <fullName evidence="1">Uncharacterized protein</fullName>
    </submittedName>
</protein>
<keyword evidence="2" id="KW-1185">Reference proteome</keyword>
<dbReference type="AlphaFoldDB" id="A0A853DR52"/>
<sequence>MTSLHHSKNRWHDQLVRRGYGTDAYGPEFDPTHLPKTERRDLALQLAAQAFDIEYLEHRYSVKLKARDIATIPMGDRLRLAARLAVQGYDLSVLENRYGVTLAPEDVDPSMFTDAERRLLCKIFWHRGHPADLLEARFGIAARRQDENG</sequence>
<proteinExistence type="predicted"/>
<accession>A0A853DR52</accession>
<dbReference type="EMBL" id="JACCHJ010000001">
    <property type="protein sequence ID" value="NYK08580.1"/>
    <property type="molecule type" value="Genomic_DNA"/>
</dbReference>
<reference evidence="1 2" key="1">
    <citation type="submission" date="2020-07" db="EMBL/GenBank/DDBJ databases">
        <title>Sequencing the genomes of 1000 actinobacteria strains.</title>
        <authorList>
            <person name="Klenk H.-P."/>
        </authorList>
    </citation>
    <scope>NUCLEOTIDE SEQUENCE [LARGE SCALE GENOMIC DNA]</scope>
    <source>
        <strain evidence="1 2">DSM 15166</strain>
    </source>
</reference>
<organism evidence="1 2">
    <name type="scientific">Leifsonia naganoensis</name>
    <dbReference type="NCBI Taxonomy" id="150025"/>
    <lineage>
        <taxon>Bacteria</taxon>
        <taxon>Bacillati</taxon>
        <taxon>Actinomycetota</taxon>
        <taxon>Actinomycetes</taxon>
        <taxon>Micrococcales</taxon>
        <taxon>Microbacteriaceae</taxon>
        <taxon>Leifsonia</taxon>
    </lineage>
</organism>
<comment type="caution">
    <text evidence="1">The sequence shown here is derived from an EMBL/GenBank/DDBJ whole genome shotgun (WGS) entry which is preliminary data.</text>
</comment>
<gene>
    <name evidence="1" type="ORF">HNR14_000461</name>
</gene>